<dbReference type="PANTHER" id="PTHR34129">
    <property type="entry name" value="BLR1139 PROTEIN"/>
    <property type="match status" value="1"/>
</dbReference>
<dbReference type="EMBL" id="BAAAZA010000038">
    <property type="protein sequence ID" value="GAA3897592.1"/>
    <property type="molecule type" value="Genomic_DNA"/>
</dbReference>
<evidence type="ECO:0008006" key="3">
    <source>
        <dbReference type="Google" id="ProtNLM"/>
    </source>
</evidence>
<organism evidence="1 2">
    <name type="scientific">Streptomyces lannensis</name>
    <dbReference type="NCBI Taxonomy" id="766498"/>
    <lineage>
        <taxon>Bacteria</taxon>
        <taxon>Bacillati</taxon>
        <taxon>Actinomycetota</taxon>
        <taxon>Actinomycetes</taxon>
        <taxon>Kitasatosporales</taxon>
        <taxon>Streptomycetaceae</taxon>
        <taxon>Streptomyces</taxon>
    </lineage>
</organism>
<sequence>MRCPPYPEDMGSEDRVCPACGQHVATVVRRHKTLGAFVPVWRAGPCRNPQCAAYVASTADASYRASPRVGAMHEPLLHLTERSLWEAARASGSYEMSTRGRTLQEEGFIHCSLRHQVPQVAHRLYGEHAASGELVLLVIDPQRLTAPVRYESMRPGGEEFPHVYGPIPVSAVVDVEGWGNGESTQA</sequence>
<dbReference type="Pfam" id="PF06108">
    <property type="entry name" value="DUF952"/>
    <property type="match status" value="1"/>
</dbReference>
<protein>
    <recommendedName>
        <fullName evidence="3">DUF952 domain-containing protein</fullName>
    </recommendedName>
</protein>
<comment type="caution">
    <text evidence="1">The sequence shown here is derived from an EMBL/GenBank/DDBJ whole genome shotgun (WGS) entry which is preliminary data.</text>
</comment>
<dbReference type="Proteomes" id="UP001501563">
    <property type="component" value="Unassembled WGS sequence"/>
</dbReference>
<evidence type="ECO:0000313" key="2">
    <source>
        <dbReference type="Proteomes" id="UP001501563"/>
    </source>
</evidence>
<keyword evidence="2" id="KW-1185">Reference proteome</keyword>
<gene>
    <name evidence="1" type="ORF">GCM10022207_77430</name>
</gene>
<name>A0ABP7LEU8_9ACTN</name>
<evidence type="ECO:0000313" key="1">
    <source>
        <dbReference type="EMBL" id="GAA3897592.1"/>
    </source>
</evidence>
<dbReference type="PANTHER" id="PTHR34129:SF1">
    <property type="entry name" value="DUF952 DOMAIN-CONTAINING PROTEIN"/>
    <property type="match status" value="1"/>
</dbReference>
<dbReference type="InterPro" id="IPR009297">
    <property type="entry name" value="DUF952"/>
</dbReference>
<dbReference type="Gene3D" id="3.20.170.20">
    <property type="entry name" value="Protein of unknown function DUF952"/>
    <property type="match status" value="1"/>
</dbReference>
<proteinExistence type="predicted"/>
<accession>A0ABP7LEU8</accession>
<reference evidence="2" key="1">
    <citation type="journal article" date="2019" name="Int. J. Syst. Evol. Microbiol.">
        <title>The Global Catalogue of Microorganisms (GCM) 10K type strain sequencing project: providing services to taxonomists for standard genome sequencing and annotation.</title>
        <authorList>
            <consortium name="The Broad Institute Genomics Platform"/>
            <consortium name="The Broad Institute Genome Sequencing Center for Infectious Disease"/>
            <person name="Wu L."/>
            <person name="Ma J."/>
        </authorList>
    </citation>
    <scope>NUCLEOTIDE SEQUENCE [LARGE SCALE GENOMIC DNA]</scope>
    <source>
        <strain evidence="2">JCM 16578</strain>
    </source>
</reference>
<dbReference type="SUPFAM" id="SSF56399">
    <property type="entry name" value="ADP-ribosylation"/>
    <property type="match status" value="1"/>
</dbReference>